<dbReference type="GO" id="GO:0004252">
    <property type="term" value="F:serine-type endopeptidase activity"/>
    <property type="evidence" value="ECO:0007669"/>
    <property type="project" value="InterPro"/>
</dbReference>
<sequence length="443" mass="49516">MAAANVICRHQKQHAWGAAAFKKVKKSELQRTRLWLSQCMSVRCTGSELSLAECTLYAPQSVENVEVVAVKCYTEPTNGSRQNECPEFTCVNRKCIAWKHTCDGTDHCGDNSDEMCCKSCTNGFHCKSGVCIPSHAVQDGVRDCLGGEDEVHTDEKNNTGTDAGRYPVYSNPLGDIQYTRNYKENQLECGIPNMEYVYRTEEENGHRRRKRVVGGEETLPTQIQWQVAIQEADRITCGGVYLGGCWVLTAARCVKPKPQNFKVKFSLWKKHFRQQTSDIARVKNIIIHEDYNSRTHQNDIALCLHPNPAVRAVCLPWSPLQFQPGDNCTISGWGKNREGRSTNILNWANVTIIAGCGQYHSGRISEGMQCAGDLSGSVDFCQGDTGGPLVCEDASGLSFVWGIMSWGEKCGEANYPGVYTKVSHYFEWIRFHTGWSAVTKFNH</sequence>
<dbReference type="Gene3D" id="4.10.400.10">
    <property type="entry name" value="Low-density Lipoprotein Receptor"/>
    <property type="match status" value="2"/>
</dbReference>
<dbReference type="Proteomes" id="UP000752171">
    <property type="component" value="Unassembled WGS sequence"/>
</dbReference>
<evidence type="ECO:0000256" key="2">
    <source>
        <dbReference type="ARBA" id="ARBA00022801"/>
    </source>
</evidence>
<reference evidence="10 11" key="1">
    <citation type="submission" date="2021-07" db="EMBL/GenBank/DDBJ databases">
        <authorList>
            <person name="Imarazene B."/>
            <person name="Zahm M."/>
            <person name="Klopp C."/>
            <person name="Cabau C."/>
            <person name="Beille S."/>
            <person name="Jouanno E."/>
            <person name="Castinel A."/>
            <person name="Lluch J."/>
            <person name="Gil L."/>
            <person name="Kuchtly C."/>
            <person name="Lopez Roques C."/>
            <person name="Donnadieu C."/>
            <person name="Parrinello H."/>
            <person name="Journot L."/>
            <person name="Du K."/>
            <person name="Schartl M."/>
            <person name="Retaux S."/>
            <person name="Guiguen Y."/>
        </authorList>
    </citation>
    <scope>NUCLEOTIDE SEQUENCE [LARGE SCALE GENOMIC DNA]</scope>
    <source>
        <strain evidence="10">Pach_M1</strain>
        <tissue evidence="10">Testis</tissue>
    </source>
</reference>
<dbReference type="CDD" id="cd00190">
    <property type="entry name" value="Tryp_SPc"/>
    <property type="match status" value="1"/>
</dbReference>
<feature type="disulfide bond" evidence="6">
    <location>
        <begin position="102"/>
        <end position="117"/>
    </location>
</feature>
<dbReference type="InterPro" id="IPR023415">
    <property type="entry name" value="LDLR_class-A_CS"/>
</dbReference>
<dbReference type="InterPro" id="IPR036055">
    <property type="entry name" value="LDL_receptor-like_sf"/>
</dbReference>
<feature type="domain" description="Peptidase S1" evidence="8">
    <location>
        <begin position="212"/>
        <end position="434"/>
    </location>
</feature>
<comment type="caution">
    <text evidence="7">Lacks conserved residue(s) required for the propagation of feature annotation.</text>
</comment>
<feature type="disulfide bond" evidence="7">
    <location>
        <begin position="44"/>
        <end position="54"/>
    </location>
</feature>
<evidence type="ECO:0000313" key="11">
    <source>
        <dbReference type="Proteomes" id="UP000752171"/>
    </source>
</evidence>
<dbReference type="InterPro" id="IPR001314">
    <property type="entry name" value="Peptidase_S1A"/>
</dbReference>
<evidence type="ECO:0000256" key="6">
    <source>
        <dbReference type="PROSITE-ProRule" id="PRU00124"/>
    </source>
</evidence>
<protein>
    <submittedName>
        <fullName evidence="10">Complement factor I-like isoform X26</fullName>
    </submittedName>
</protein>
<dbReference type="SMART" id="SM00192">
    <property type="entry name" value="LDLa"/>
    <property type="match status" value="2"/>
</dbReference>
<dbReference type="InterPro" id="IPR001190">
    <property type="entry name" value="SRCR"/>
</dbReference>
<comment type="similarity">
    <text evidence="5">Belongs to the peptidase S1 family. CLIP subfamily.</text>
</comment>
<evidence type="ECO:0000256" key="5">
    <source>
        <dbReference type="ARBA" id="ARBA00024195"/>
    </source>
</evidence>
<dbReference type="InterPro" id="IPR001254">
    <property type="entry name" value="Trypsin_dom"/>
</dbReference>
<dbReference type="SUPFAM" id="SSF50494">
    <property type="entry name" value="Trypsin-like serine proteases"/>
    <property type="match status" value="1"/>
</dbReference>
<dbReference type="GO" id="GO:0016020">
    <property type="term" value="C:membrane"/>
    <property type="evidence" value="ECO:0007669"/>
    <property type="project" value="InterPro"/>
</dbReference>
<dbReference type="GO" id="GO:0006508">
    <property type="term" value="P:proteolysis"/>
    <property type="evidence" value="ECO:0007669"/>
    <property type="project" value="UniProtKB-KW"/>
</dbReference>
<dbReference type="Pfam" id="PF00057">
    <property type="entry name" value="Ldl_recept_a"/>
    <property type="match status" value="1"/>
</dbReference>
<dbReference type="InterPro" id="IPR036772">
    <property type="entry name" value="SRCR-like_dom_sf"/>
</dbReference>
<dbReference type="InterPro" id="IPR009003">
    <property type="entry name" value="Peptidase_S1_PA"/>
</dbReference>
<dbReference type="InterPro" id="IPR043504">
    <property type="entry name" value="Peptidase_S1_PA_chymotrypsin"/>
</dbReference>
<evidence type="ECO:0000256" key="7">
    <source>
        <dbReference type="PROSITE-ProRule" id="PRU00196"/>
    </source>
</evidence>
<dbReference type="SUPFAM" id="SSF57424">
    <property type="entry name" value="LDL receptor-like module"/>
    <property type="match status" value="2"/>
</dbReference>
<keyword evidence="4 7" id="KW-1015">Disulfide bond</keyword>
<dbReference type="PROSITE" id="PS01209">
    <property type="entry name" value="LDLRA_1"/>
    <property type="match status" value="1"/>
</dbReference>
<dbReference type="PANTHER" id="PTHR24252:SF18">
    <property type="entry name" value="OVOCHYMASE 1"/>
    <property type="match status" value="1"/>
</dbReference>
<feature type="disulfide bond" evidence="6">
    <location>
        <begin position="126"/>
        <end position="144"/>
    </location>
</feature>
<keyword evidence="2" id="KW-0378">Hydrolase</keyword>
<evidence type="ECO:0000256" key="3">
    <source>
        <dbReference type="ARBA" id="ARBA00022825"/>
    </source>
</evidence>
<dbReference type="InterPro" id="IPR002172">
    <property type="entry name" value="LDrepeatLR_classA_rpt"/>
</dbReference>
<dbReference type="PANTHER" id="PTHR24252">
    <property type="entry name" value="ACROSIN-RELATED"/>
    <property type="match status" value="1"/>
</dbReference>
<evidence type="ECO:0000313" key="10">
    <source>
        <dbReference type="EMBL" id="KAG9276817.1"/>
    </source>
</evidence>
<keyword evidence="1" id="KW-0645">Protease</keyword>
<evidence type="ECO:0000259" key="9">
    <source>
        <dbReference type="PROSITE" id="PS50287"/>
    </source>
</evidence>
<dbReference type="PROSITE" id="PS50240">
    <property type="entry name" value="TRYPSIN_DOM"/>
    <property type="match status" value="1"/>
</dbReference>
<comment type="caution">
    <text evidence="10">The sequence shown here is derived from an EMBL/GenBank/DDBJ whole genome shotgun (WGS) entry which is preliminary data.</text>
</comment>
<feature type="disulfide bond" evidence="6">
    <location>
        <begin position="90"/>
        <end position="108"/>
    </location>
</feature>
<dbReference type="PRINTS" id="PR00722">
    <property type="entry name" value="CHYMOTRYPSIN"/>
</dbReference>
<feature type="domain" description="SRCR" evidence="9">
    <location>
        <begin position="1"/>
        <end position="73"/>
    </location>
</feature>
<dbReference type="AlphaFoldDB" id="A0A8T2M1E0"/>
<dbReference type="Pfam" id="PF00089">
    <property type="entry name" value="Trypsin"/>
    <property type="match status" value="1"/>
</dbReference>
<keyword evidence="3" id="KW-0720">Serine protease</keyword>
<name>A0A8T2M1E0_ASTMX</name>
<dbReference type="FunFam" id="2.40.10.10:FF:000002">
    <property type="entry name" value="Transmembrane protease serine"/>
    <property type="match status" value="1"/>
</dbReference>
<organism evidence="10 11">
    <name type="scientific">Astyanax mexicanus</name>
    <name type="common">Blind cave fish</name>
    <name type="synonym">Astyanax fasciatus mexicanus</name>
    <dbReference type="NCBI Taxonomy" id="7994"/>
    <lineage>
        <taxon>Eukaryota</taxon>
        <taxon>Metazoa</taxon>
        <taxon>Chordata</taxon>
        <taxon>Craniata</taxon>
        <taxon>Vertebrata</taxon>
        <taxon>Euteleostomi</taxon>
        <taxon>Actinopterygii</taxon>
        <taxon>Neopterygii</taxon>
        <taxon>Teleostei</taxon>
        <taxon>Ostariophysi</taxon>
        <taxon>Characiformes</taxon>
        <taxon>Characoidei</taxon>
        <taxon>Acestrorhamphidae</taxon>
        <taxon>Acestrorhamphinae</taxon>
        <taxon>Astyanax</taxon>
    </lineage>
</organism>
<dbReference type="EMBL" id="JAICCE010000006">
    <property type="protein sequence ID" value="KAG9276817.1"/>
    <property type="molecule type" value="Genomic_DNA"/>
</dbReference>
<dbReference type="Gene3D" id="2.40.10.10">
    <property type="entry name" value="Trypsin-like serine proteases"/>
    <property type="match status" value="1"/>
</dbReference>
<dbReference type="CDD" id="cd00112">
    <property type="entry name" value="LDLa"/>
    <property type="match status" value="2"/>
</dbReference>
<evidence type="ECO:0000256" key="4">
    <source>
        <dbReference type="ARBA" id="ARBA00023157"/>
    </source>
</evidence>
<evidence type="ECO:0000256" key="1">
    <source>
        <dbReference type="ARBA" id="ARBA00022670"/>
    </source>
</evidence>
<accession>A0A8T2M1E0</accession>
<dbReference type="PROSITE" id="PS50287">
    <property type="entry name" value="SRCR_2"/>
    <property type="match status" value="1"/>
</dbReference>
<dbReference type="PROSITE" id="PS50068">
    <property type="entry name" value="LDLRA_2"/>
    <property type="match status" value="2"/>
</dbReference>
<dbReference type="Gene3D" id="3.10.250.10">
    <property type="entry name" value="SRCR-like domain"/>
    <property type="match status" value="1"/>
</dbReference>
<dbReference type="SMART" id="SM00020">
    <property type="entry name" value="Tryp_SPc"/>
    <property type="match status" value="1"/>
</dbReference>
<evidence type="ECO:0000259" key="8">
    <source>
        <dbReference type="PROSITE" id="PS50240"/>
    </source>
</evidence>
<proteinExistence type="inferred from homology"/>
<dbReference type="SUPFAM" id="SSF56487">
    <property type="entry name" value="SRCR-like"/>
    <property type="match status" value="1"/>
</dbReference>
<gene>
    <name evidence="10" type="primary">CFI</name>
    <name evidence="10" type="ORF">AMEX_G9168</name>
</gene>